<name>V2WVY6_MONRO</name>
<feature type="region of interest" description="Disordered" evidence="2">
    <location>
        <begin position="1"/>
        <end position="182"/>
    </location>
</feature>
<feature type="compositionally biased region" description="Low complexity" evidence="2">
    <location>
        <begin position="480"/>
        <end position="491"/>
    </location>
</feature>
<feature type="transmembrane region" description="Helical" evidence="3">
    <location>
        <begin position="868"/>
        <end position="888"/>
    </location>
</feature>
<keyword evidence="5" id="KW-1185">Reference proteome</keyword>
<feature type="compositionally biased region" description="Polar residues" evidence="2">
    <location>
        <begin position="31"/>
        <end position="44"/>
    </location>
</feature>
<dbReference type="Proteomes" id="UP000017559">
    <property type="component" value="Unassembled WGS sequence"/>
</dbReference>
<keyword evidence="3" id="KW-0812">Transmembrane</keyword>
<dbReference type="EMBL" id="AWSO01001245">
    <property type="protein sequence ID" value="ESK84686.1"/>
    <property type="molecule type" value="Genomic_DNA"/>
</dbReference>
<keyword evidence="3" id="KW-1133">Transmembrane helix</keyword>
<keyword evidence="3" id="KW-0472">Membrane</keyword>
<feature type="region of interest" description="Disordered" evidence="2">
    <location>
        <begin position="352"/>
        <end position="375"/>
    </location>
</feature>
<feature type="compositionally biased region" description="Low complexity" evidence="2">
    <location>
        <begin position="264"/>
        <end position="277"/>
    </location>
</feature>
<feature type="region of interest" description="Disordered" evidence="2">
    <location>
        <begin position="466"/>
        <end position="517"/>
    </location>
</feature>
<proteinExistence type="predicted"/>
<feature type="compositionally biased region" description="Low complexity" evidence="2">
    <location>
        <begin position="323"/>
        <end position="332"/>
    </location>
</feature>
<feature type="compositionally biased region" description="Polar residues" evidence="2">
    <location>
        <begin position="410"/>
        <end position="444"/>
    </location>
</feature>
<feature type="region of interest" description="Disordered" evidence="2">
    <location>
        <begin position="394"/>
        <end position="446"/>
    </location>
</feature>
<protein>
    <submittedName>
        <fullName evidence="4">Uncharacterized protein</fullName>
    </submittedName>
</protein>
<feature type="compositionally biased region" description="Pro residues" evidence="2">
    <location>
        <begin position="492"/>
        <end position="510"/>
    </location>
</feature>
<gene>
    <name evidence="4" type="ORF">Moror_648</name>
</gene>
<feature type="compositionally biased region" description="Low complexity" evidence="2">
    <location>
        <begin position="61"/>
        <end position="80"/>
    </location>
</feature>
<keyword evidence="1" id="KW-0175">Coiled coil</keyword>
<feature type="region of interest" description="Disordered" evidence="2">
    <location>
        <begin position="656"/>
        <end position="676"/>
    </location>
</feature>
<feature type="compositionally biased region" description="Pro residues" evidence="2">
    <location>
        <begin position="1"/>
        <end position="11"/>
    </location>
</feature>
<dbReference type="HOGENOM" id="CLU_323151_0_0_1"/>
<comment type="caution">
    <text evidence="4">The sequence shown here is derived from an EMBL/GenBank/DDBJ whole genome shotgun (WGS) entry which is preliminary data.</text>
</comment>
<evidence type="ECO:0000256" key="3">
    <source>
        <dbReference type="SAM" id="Phobius"/>
    </source>
</evidence>
<evidence type="ECO:0000313" key="5">
    <source>
        <dbReference type="Proteomes" id="UP000017559"/>
    </source>
</evidence>
<feature type="compositionally biased region" description="Low complexity" evidence="2">
    <location>
        <begin position="827"/>
        <end position="836"/>
    </location>
</feature>
<dbReference type="AlphaFoldDB" id="V2WVY6"/>
<feature type="compositionally biased region" description="Polar residues" evidence="2">
    <location>
        <begin position="278"/>
        <end position="291"/>
    </location>
</feature>
<evidence type="ECO:0000256" key="1">
    <source>
        <dbReference type="SAM" id="Coils"/>
    </source>
</evidence>
<evidence type="ECO:0000256" key="2">
    <source>
        <dbReference type="SAM" id="MobiDB-lite"/>
    </source>
</evidence>
<accession>V2WVY6</accession>
<organism evidence="4 5">
    <name type="scientific">Moniliophthora roreri (strain MCA 2997)</name>
    <name type="common">Cocoa frosty pod rot fungus</name>
    <name type="synonym">Crinipellis roreri</name>
    <dbReference type="NCBI Taxonomy" id="1381753"/>
    <lineage>
        <taxon>Eukaryota</taxon>
        <taxon>Fungi</taxon>
        <taxon>Dikarya</taxon>
        <taxon>Basidiomycota</taxon>
        <taxon>Agaricomycotina</taxon>
        <taxon>Agaricomycetes</taxon>
        <taxon>Agaricomycetidae</taxon>
        <taxon>Agaricales</taxon>
        <taxon>Marasmiineae</taxon>
        <taxon>Marasmiaceae</taxon>
        <taxon>Moniliophthora</taxon>
    </lineage>
</organism>
<feature type="coiled-coil region" evidence="1">
    <location>
        <begin position="729"/>
        <end position="777"/>
    </location>
</feature>
<dbReference type="OrthoDB" id="2425321at2759"/>
<reference evidence="4 5" key="1">
    <citation type="journal article" date="2014" name="BMC Genomics">
        <title>Genome and secretome analysis of the hemibiotrophic fungal pathogen, Moniliophthora roreri, which causes frosty pod rot disease of cacao: mechanisms of the biotrophic and necrotrophic phases.</title>
        <authorList>
            <person name="Meinhardt L.W."/>
            <person name="Costa G.G.L."/>
            <person name="Thomazella D.P.T."/>
            <person name="Teixeira P.J.P.L."/>
            <person name="Carazzolle M.F."/>
            <person name="Schuster S.C."/>
            <person name="Carlson J.E."/>
            <person name="Guiltinan M.J."/>
            <person name="Mieczkowski P."/>
            <person name="Farmer A."/>
            <person name="Ramaraj T."/>
            <person name="Crozier J."/>
            <person name="Davis R.E."/>
            <person name="Shao J."/>
            <person name="Melnick R.L."/>
            <person name="Pereira G.A.G."/>
            <person name="Bailey B.A."/>
        </authorList>
    </citation>
    <scope>NUCLEOTIDE SEQUENCE [LARGE SCALE GENOMIC DNA]</scope>
    <source>
        <strain evidence="4 5">MCA 2997</strain>
    </source>
</reference>
<feature type="region of interest" description="Disordered" evidence="2">
    <location>
        <begin position="263"/>
        <end position="340"/>
    </location>
</feature>
<evidence type="ECO:0000313" key="4">
    <source>
        <dbReference type="EMBL" id="ESK84686.1"/>
    </source>
</evidence>
<dbReference type="KEGG" id="mrr:Moror_648"/>
<feature type="compositionally biased region" description="Low complexity" evidence="2">
    <location>
        <begin position="153"/>
        <end position="164"/>
    </location>
</feature>
<sequence>MATAVPSPPIVNPLSPTSPTKASMKDFVFPKSTSPDKISISASPTRPEVVKPNAHPYPIKTTSTALLTRSNSTSSNPSYSGQHRYIPRHRNNSSVSLGATGGNSESEEPRPLPVPPSPEKGMDGEPGNVNPHMGPPPAHQPRRLKLKRSETHSSSSSPAPASMSGNQSPAPPLSLEDLPPNPKQWTPAQLSIYLTTALKVQNERVAGDIAAFIREKKINGRVFLRINEEEMQGYDLNPLWRNALLGASRSLRQNVLKGGIWGLDSESSSDPENPSPSRFETASPSRFTSPSPKLDTVEKGQDDETTPNSRRSVFLNGNKRPVSSSMFMSSPSGRHRNGRVKGMAKGFERIASEDENPAEPTEEGDSAPCDVLNSPTHSKLLSAESQSRIMRDMEKLKKKGQVRKERGRNDSMSSQGSPTRPSRMLSASPTRQSSILLPSPSQIGIDTDLPAPSLLISESPIDSPGFYFSNTIIPTRHDTGSSTSSTGSSRPLPVPPGPPGLSPLLTPPPSALEAEDEMSVEELLALQGGSIRRKAKKEKLRGGVHAWEDGEDGEGFVTVKRVAPSSGSPFNSAYSSSSPAAAEAKRVITPIIPSRRITPISVPVELPQPLRVTSELAEGADRTETTTGGLVHPKPLPVTTAEVGVRMSEAVDRMEQMAKDDDKEKVVRPLPTPPESMAASLVMEPVTPVTTEAVAPAQEQPVIVELEQPAPQQPVAPSQNVDVDDAEELRRLVEDLRRTRALVDALKQRVDEVEKNVEVLREEVEEQEIRRRRAEDDIAHRKQIKPVEDAGEFVEKEVKVTSAADRAKQLVLGFFGISASPSHDRGASASSSSSSSTLVDRDAPATNKATIPQAILRRFTDPKSITELPPYMMLVGLGVCMVVVRVLLRAGMRRR</sequence>
<feature type="compositionally biased region" description="Basic and acidic residues" evidence="2">
    <location>
        <begin position="656"/>
        <end position="667"/>
    </location>
</feature>
<feature type="compositionally biased region" description="Acidic residues" evidence="2">
    <location>
        <begin position="353"/>
        <end position="365"/>
    </location>
</feature>
<feature type="region of interest" description="Disordered" evidence="2">
    <location>
        <begin position="821"/>
        <end position="844"/>
    </location>
</feature>